<dbReference type="SUPFAM" id="SSF55797">
    <property type="entry name" value="PR-1-like"/>
    <property type="match status" value="1"/>
</dbReference>
<dbReference type="PANTHER" id="PTHR31157:SF1">
    <property type="entry name" value="SCP DOMAIN-CONTAINING PROTEIN"/>
    <property type="match status" value="1"/>
</dbReference>
<feature type="chain" id="PRO_5037617837" description="SCP domain-containing protein" evidence="2">
    <location>
        <begin position="27"/>
        <end position="292"/>
    </location>
</feature>
<proteinExistence type="predicted"/>
<gene>
    <name evidence="4" type="ORF">H8S33_18365</name>
</gene>
<dbReference type="RefSeq" id="WP_186871432.1">
    <property type="nucleotide sequence ID" value="NZ_JACOOL010000020.1"/>
</dbReference>
<keyword evidence="2" id="KW-0732">Signal</keyword>
<dbReference type="AlphaFoldDB" id="A0A923RL65"/>
<dbReference type="Proteomes" id="UP000637359">
    <property type="component" value="Unassembled WGS sequence"/>
</dbReference>
<dbReference type="Pfam" id="PF00188">
    <property type="entry name" value="CAP"/>
    <property type="match status" value="1"/>
</dbReference>
<dbReference type="InterPro" id="IPR035940">
    <property type="entry name" value="CAP_sf"/>
</dbReference>
<protein>
    <recommendedName>
        <fullName evidence="3">SCP domain-containing protein</fullName>
    </recommendedName>
</protein>
<feature type="compositionally biased region" description="Basic and acidic residues" evidence="1">
    <location>
        <begin position="88"/>
        <end position="141"/>
    </location>
</feature>
<dbReference type="NCBIfam" id="TIGR02909">
    <property type="entry name" value="spore_YkwD"/>
    <property type="match status" value="1"/>
</dbReference>
<feature type="region of interest" description="Disordered" evidence="1">
    <location>
        <begin position="78"/>
        <end position="172"/>
    </location>
</feature>
<dbReference type="CDD" id="cd05379">
    <property type="entry name" value="CAP_bacterial"/>
    <property type="match status" value="1"/>
</dbReference>
<feature type="signal peptide" evidence="2">
    <location>
        <begin position="1"/>
        <end position="26"/>
    </location>
</feature>
<evidence type="ECO:0000256" key="1">
    <source>
        <dbReference type="SAM" id="MobiDB-lite"/>
    </source>
</evidence>
<dbReference type="PANTHER" id="PTHR31157">
    <property type="entry name" value="SCP DOMAIN-CONTAINING PROTEIN"/>
    <property type="match status" value="1"/>
</dbReference>
<name>A0A923RL65_9BACI</name>
<dbReference type="InterPro" id="IPR014258">
    <property type="entry name" value="CAP_domain_YkwD-like"/>
</dbReference>
<dbReference type="EMBL" id="JACOOL010000020">
    <property type="protein sequence ID" value="MBC5638738.1"/>
    <property type="molecule type" value="Genomic_DNA"/>
</dbReference>
<evidence type="ECO:0000259" key="3">
    <source>
        <dbReference type="Pfam" id="PF00188"/>
    </source>
</evidence>
<sequence>MFKKIGMVTALSAALIFGAGFDTANAESNHSFNYKFYYSINGENGSLTGQEAQAKIHNLINKLMEKYHIDWKEANKNVTQKEQPAQPEKSEQKEQPAQKEEPAQPEKTEQQEQPAQKEEPAQPEKTEQQEQPVKEPAKEQTEQAPAKDQATEQIAEETEKNQSQASELSQFEQEVVELTNQEREKNGLAPLKVDTELSKVAREKSRDMAASNYFSHNSPNYGSPFDMMKSFGITYRTAGENIAKGQRSPQEVVNAWMNSEGHRANILNSNFTHIGVGYVEQGNIWTQQFIGK</sequence>
<dbReference type="InterPro" id="IPR014044">
    <property type="entry name" value="CAP_dom"/>
</dbReference>
<organism evidence="4 5">
    <name type="scientific">Ornithinibacillus hominis</name>
    <dbReference type="NCBI Taxonomy" id="2763055"/>
    <lineage>
        <taxon>Bacteria</taxon>
        <taxon>Bacillati</taxon>
        <taxon>Bacillota</taxon>
        <taxon>Bacilli</taxon>
        <taxon>Bacillales</taxon>
        <taxon>Bacillaceae</taxon>
        <taxon>Ornithinibacillus</taxon>
    </lineage>
</organism>
<dbReference type="Gene3D" id="3.40.33.10">
    <property type="entry name" value="CAP"/>
    <property type="match status" value="1"/>
</dbReference>
<comment type="caution">
    <text evidence="4">The sequence shown here is derived from an EMBL/GenBank/DDBJ whole genome shotgun (WGS) entry which is preliminary data.</text>
</comment>
<reference evidence="4" key="1">
    <citation type="submission" date="2020-08" db="EMBL/GenBank/DDBJ databases">
        <title>Genome public.</title>
        <authorList>
            <person name="Liu C."/>
            <person name="Sun Q."/>
        </authorList>
    </citation>
    <scope>NUCLEOTIDE SEQUENCE</scope>
    <source>
        <strain evidence="4">BX22</strain>
    </source>
</reference>
<keyword evidence="5" id="KW-1185">Reference proteome</keyword>
<evidence type="ECO:0000313" key="5">
    <source>
        <dbReference type="Proteomes" id="UP000637359"/>
    </source>
</evidence>
<evidence type="ECO:0000313" key="4">
    <source>
        <dbReference type="EMBL" id="MBC5638738.1"/>
    </source>
</evidence>
<feature type="domain" description="SCP" evidence="3">
    <location>
        <begin position="177"/>
        <end position="289"/>
    </location>
</feature>
<evidence type="ECO:0000256" key="2">
    <source>
        <dbReference type="SAM" id="SignalP"/>
    </source>
</evidence>
<feature type="compositionally biased region" description="Polar residues" evidence="1">
    <location>
        <begin position="161"/>
        <end position="172"/>
    </location>
</feature>
<accession>A0A923RL65</accession>